<sequence length="620" mass="67545">MSILNYIPGVAHVKALTQLICKDEEGALRTLETFHTKTPIVAHVIAGITKLAGEDKIAEKFWDGGNSSLNALPVVGHVKGLGHYIFLDIEGGDKAMVDATSTTLNIADGIPVVGHAKGAIHYVCGDVEGGNKAMKAATRTTAVMGAGAGGFLIGGPLGAVSSGVSAGAGWDTINASVTDWKEVNGLAKIIENPTSVDSYFDAGLSFVGDGMAGYSGGKIAKEVVRRVGNKAAGGSASPAAPAKEHPPHQHPPGEAEIAAAQQLVEDLDAGKITFEEYQQKWDAMKPKGGFDNAPVKVNADQLQSYYDNGIINKRQYNQATKEMAAAGGKNVTVNVPLNQAPTSDCASGNQPPQKPTENKRSKPACRVSVLRQRLTELLNRIRQFISREDGRQWSRADRQFQRESFRQIHEIVSELISNGHSVAIRNDNLELVIYSRDGSWRIGIEYQVVDFLDIHDQLIGQQFPLDPASSCPTVLSAEFQGSGLHLTRQVDHGGHTNVIYGIRCRLCDRRLGPGNISYVGQTTRSVHARVCLEHARSVANAINDEVYDSGEASRRPMCEHAANHYQNNDGPRDTQPRNVFREVMDVILLPTGGQDDLRSWECFWQFFLHCRKYYWGWSKR</sequence>
<accession>A0ABQ9ZSD9</accession>
<dbReference type="Proteomes" id="UP001234178">
    <property type="component" value="Unassembled WGS sequence"/>
</dbReference>
<reference evidence="2 3" key="1">
    <citation type="journal article" date="2023" name="Nucleic Acids Res.">
        <title>The hologenome of Daphnia magna reveals possible DNA methylation and microbiome-mediated evolution of the host genome.</title>
        <authorList>
            <person name="Chaturvedi A."/>
            <person name="Li X."/>
            <person name="Dhandapani V."/>
            <person name="Marshall H."/>
            <person name="Kissane S."/>
            <person name="Cuenca-Cambronero M."/>
            <person name="Asole G."/>
            <person name="Calvet F."/>
            <person name="Ruiz-Romero M."/>
            <person name="Marangio P."/>
            <person name="Guigo R."/>
            <person name="Rago D."/>
            <person name="Mirbahai L."/>
            <person name="Eastwood N."/>
            <person name="Colbourne J.K."/>
            <person name="Zhou J."/>
            <person name="Mallon E."/>
            <person name="Orsini L."/>
        </authorList>
    </citation>
    <scope>NUCLEOTIDE SEQUENCE [LARGE SCALE GENOMIC DNA]</scope>
    <source>
        <strain evidence="2">LRV0_1</strain>
    </source>
</reference>
<feature type="compositionally biased region" description="Basic and acidic residues" evidence="1">
    <location>
        <begin position="242"/>
        <end position="252"/>
    </location>
</feature>
<evidence type="ECO:0000313" key="2">
    <source>
        <dbReference type="EMBL" id="KAK4015683.1"/>
    </source>
</evidence>
<comment type="caution">
    <text evidence="2">The sequence shown here is derived from an EMBL/GenBank/DDBJ whole genome shotgun (WGS) entry which is preliminary data.</text>
</comment>
<protein>
    <submittedName>
        <fullName evidence="2">Uncharacterized protein</fullName>
    </submittedName>
</protein>
<evidence type="ECO:0000313" key="3">
    <source>
        <dbReference type="Proteomes" id="UP001234178"/>
    </source>
</evidence>
<name>A0ABQ9ZSD9_9CRUS</name>
<dbReference type="PANTHER" id="PTHR34494:SF1">
    <property type="entry name" value="PROTEIN CBG25024"/>
    <property type="match status" value="1"/>
</dbReference>
<dbReference type="PANTHER" id="PTHR34494">
    <property type="entry name" value="PROTEIN CBG25024"/>
    <property type="match status" value="1"/>
</dbReference>
<proteinExistence type="predicted"/>
<gene>
    <name evidence="2" type="ORF">OUZ56_030657</name>
</gene>
<feature type="region of interest" description="Disordered" evidence="1">
    <location>
        <begin position="230"/>
        <end position="252"/>
    </location>
</feature>
<organism evidence="2 3">
    <name type="scientific">Daphnia magna</name>
    <dbReference type="NCBI Taxonomy" id="35525"/>
    <lineage>
        <taxon>Eukaryota</taxon>
        <taxon>Metazoa</taxon>
        <taxon>Ecdysozoa</taxon>
        <taxon>Arthropoda</taxon>
        <taxon>Crustacea</taxon>
        <taxon>Branchiopoda</taxon>
        <taxon>Diplostraca</taxon>
        <taxon>Cladocera</taxon>
        <taxon>Anomopoda</taxon>
        <taxon>Daphniidae</taxon>
        <taxon>Daphnia</taxon>
    </lineage>
</organism>
<feature type="region of interest" description="Disordered" evidence="1">
    <location>
        <begin position="334"/>
        <end position="364"/>
    </location>
</feature>
<feature type="compositionally biased region" description="Low complexity" evidence="1">
    <location>
        <begin position="230"/>
        <end position="241"/>
    </location>
</feature>
<evidence type="ECO:0000256" key="1">
    <source>
        <dbReference type="SAM" id="MobiDB-lite"/>
    </source>
</evidence>
<dbReference type="EMBL" id="JAOYFB010000005">
    <property type="protein sequence ID" value="KAK4015683.1"/>
    <property type="molecule type" value="Genomic_DNA"/>
</dbReference>
<keyword evidence="3" id="KW-1185">Reference proteome</keyword>
<feature type="compositionally biased region" description="Polar residues" evidence="1">
    <location>
        <begin position="334"/>
        <end position="351"/>
    </location>
</feature>